<sequence>MRTQIIAIFLVAVFSCDATYLPGSFGLGGANYGGLGFGYSSSPVINAVSPSGSYASSALYNPAAAMKVAYVINSDLGNGIMDVGGSISGTPLRYGYGSSLGSYGNIAYVVNK</sequence>
<dbReference type="EMBL" id="CAXIEN010000010">
    <property type="protein sequence ID" value="CAL1263903.1"/>
    <property type="molecule type" value="Genomic_DNA"/>
</dbReference>
<keyword evidence="1" id="KW-0732">Signal</keyword>
<accession>A0AAV1YY10</accession>
<evidence type="ECO:0000256" key="1">
    <source>
        <dbReference type="SAM" id="SignalP"/>
    </source>
</evidence>
<reference evidence="2 3" key="1">
    <citation type="submission" date="2024-04" db="EMBL/GenBank/DDBJ databases">
        <authorList>
            <person name="Rising A."/>
            <person name="Reimegard J."/>
            <person name="Sonavane S."/>
            <person name="Akerstrom W."/>
            <person name="Nylinder S."/>
            <person name="Hedman E."/>
            <person name="Kallberg Y."/>
        </authorList>
    </citation>
    <scope>NUCLEOTIDE SEQUENCE [LARGE SCALE GENOMIC DNA]</scope>
</reference>
<evidence type="ECO:0000313" key="2">
    <source>
        <dbReference type="EMBL" id="CAL1263903.1"/>
    </source>
</evidence>
<gene>
    <name evidence="2" type="ORF">LARSCL_LOCUS1732</name>
</gene>
<comment type="caution">
    <text evidence="2">The sequence shown here is derived from an EMBL/GenBank/DDBJ whole genome shotgun (WGS) entry which is preliminary data.</text>
</comment>
<dbReference type="PROSITE" id="PS51257">
    <property type="entry name" value="PROKAR_LIPOPROTEIN"/>
    <property type="match status" value="1"/>
</dbReference>
<proteinExistence type="predicted"/>
<organism evidence="2 3">
    <name type="scientific">Larinioides sclopetarius</name>
    <dbReference type="NCBI Taxonomy" id="280406"/>
    <lineage>
        <taxon>Eukaryota</taxon>
        <taxon>Metazoa</taxon>
        <taxon>Ecdysozoa</taxon>
        <taxon>Arthropoda</taxon>
        <taxon>Chelicerata</taxon>
        <taxon>Arachnida</taxon>
        <taxon>Araneae</taxon>
        <taxon>Araneomorphae</taxon>
        <taxon>Entelegynae</taxon>
        <taxon>Araneoidea</taxon>
        <taxon>Araneidae</taxon>
        <taxon>Larinioides</taxon>
    </lineage>
</organism>
<dbReference type="Proteomes" id="UP001497382">
    <property type="component" value="Unassembled WGS sequence"/>
</dbReference>
<evidence type="ECO:0000313" key="3">
    <source>
        <dbReference type="Proteomes" id="UP001497382"/>
    </source>
</evidence>
<name>A0AAV1YY10_9ARAC</name>
<protein>
    <submittedName>
        <fullName evidence="2">Uncharacterized protein</fullName>
    </submittedName>
</protein>
<dbReference type="AlphaFoldDB" id="A0AAV1YY10"/>
<feature type="chain" id="PRO_5043740846" evidence="1">
    <location>
        <begin position="19"/>
        <end position="112"/>
    </location>
</feature>
<keyword evidence="3" id="KW-1185">Reference proteome</keyword>
<feature type="signal peptide" evidence="1">
    <location>
        <begin position="1"/>
        <end position="18"/>
    </location>
</feature>